<evidence type="ECO:0000313" key="6">
    <source>
        <dbReference type="Proteomes" id="UP000053989"/>
    </source>
</evidence>
<dbReference type="InterPro" id="IPR036770">
    <property type="entry name" value="Ankyrin_rpt-contain_sf"/>
</dbReference>
<reference evidence="5 6" key="1">
    <citation type="submission" date="2014-04" db="EMBL/GenBank/DDBJ databases">
        <authorList>
            <consortium name="DOE Joint Genome Institute"/>
            <person name="Kuo A."/>
            <person name="Kohler A."/>
            <person name="Nagy L.G."/>
            <person name="Floudas D."/>
            <person name="Copeland A."/>
            <person name="Barry K.W."/>
            <person name="Cichocki N."/>
            <person name="Veneault-Fourrey C."/>
            <person name="LaButti K."/>
            <person name="Lindquist E.A."/>
            <person name="Lipzen A."/>
            <person name="Lundell T."/>
            <person name="Morin E."/>
            <person name="Murat C."/>
            <person name="Sun H."/>
            <person name="Tunlid A."/>
            <person name="Henrissat B."/>
            <person name="Grigoriev I.V."/>
            <person name="Hibbett D.S."/>
            <person name="Martin F."/>
            <person name="Nordberg H.P."/>
            <person name="Cantor M.N."/>
            <person name="Hua S.X."/>
        </authorList>
    </citation>
    <scope>NUCLEOTIDE SEQUENCE [LARGE SCALE GENOMIC DNA]</scope>
    <source>
        <strain evidence="5 6">Foug A</strain>
    </source>
</reference>
<feature type="region of interest" description="Disordered" evidence="4">
    <location>
        <begin position="194"/>
        <end position="228"/>
    </location>
</feature>
<proteinExistence type="predicted"/>
<dbReference type="InterPro" id="IPR002110">
    <property type="entry name" value="Ankyrin_rpt"/>
</dbReference>
<dbReference type="PANTHER" id="PTHR24171">
    <property type="entry name" value="ANKYRIN REPEAT DOMAIN-CONTAINING PROTEIN 39-RELATED"/>
    <property type="match status" value="1"/>
</dbReference>
<keyword evidence="2 3" id="KW-0040">ANK repeat</keyword>
<dbReference type="PROSITE" id="PS50088">
    <property type="entry name" value="ANK_REPEAT"/>
    <property type="match status" value="1"/>
</dbReference>
<evidence type="ECO:0000313" key="5">
    <source>
        <dbReference type="EMBL" id="KIM50544.1"/>
    </source>
</evidence>
<dbReference type="FunCoup" id="A0A0C3D2C3">
    <property type="interactions" value="20"/>
</dbReference>
<organism evidence="5 6">
    <name type="scientific">Scleroderma citrinum Foug A</name>
    <dbReference type="NCBI Taxonomy" id="1036808"/>
    <lineage>
        <taxon>Eukaryota</taxon>
        <taxon>Fungi</taxon>
        <taxon>Dikarya</taxon>
        <taxon>Basidiomycota</taxon>
        <taxon>Agaricomycotina</taxon>
        <taxon>Agaricomycetes</taxon>
        <taxon>Agaricomycetidae</taxon>
        <taxon>Boletales</taxon>
        <taxon>Sclerodermatineae</taxon>
        <taxon>Sclerodermataceae</taxon>
        <taxon>Scleroderma</taxon>
    </lineage>
</organism>
<evidence type="ECO:0000256" key="1">
    <source>
        <dbReference type="ARBA" id="ARBA00022737"/>
    </source>
</evidence>
<dbReference type="EMBL" id="KN822389">
    <property type="protein sequence ID" value="KIM50544.1"/>
    <property type="molecule type" value="Genomic_DNA"/>
</dbReference>
<protein>
    <submittedName>
        <fullName evidence="5">Uncharacterized protein</fullName>
    </submittedName>
</protein>
<gene>
    <name evidence="5" type="ORF">SCLCIDRAFT_1225284</name>
</gene>
<evidence type="ECO:0000256" key="3">
    <source>
        <dbReference type="PROSITE-ProRule" id="PRU00023"/>
    </source>
</evidence>
<dbReference type="GO" id="GO:0085020">
    <property type="term" value="P:protein K6-linked ubiquitination"/>
    <property type="evidence" value="ECO:0007669"/>
    <property type="project" value="TreeGrafter"/>
</dbReference>
<feature type="repeat" description="ANK" evidence="3">
    <location>
        <begin position="40"/>
        <end position="72"/>
    </location>
</feature>
<dbReference type="SUPFAM" id="SSF48403">
    <property type="entry name" value="Ankyrin repeat"/>
    <property type="match status" value="1"/>
</dbReference>
<dbReference type="AlphaFoldDB" id="A0A0C3D2C3"/>
<name>A0A0C3D2C3_9AGAM</name>
<sequence>MAIYKESKNWSSANACLLRFPYARLNRIVTAISPNAPDPFTYTPMHAPASYSQIQVLSYLVSRGGDINLTDGDGDTPLYTVENIETAQWLIDHGALIDRRNTDGVSPAEHLEEDFPDVAAFLRSQLTGNSICPSEPPVSLPSQYQQDAASESLTSELLLSAQDIIQRAEAAGTDLEEGLRKVVSRAVLGGVLRGYQMSDQRDQETRGESGSPKRSRTDDGAASHPLPR</sequence>
<dbReference type="GO" id="GO:0004842">
    <property type="term" value="F:ubiquitin-protein transferase activity"/>
    <property type="evidence" value="ECO:0007669"/>
    <property type="project" value="TreeGrafter"/>
</dbReference>
<keyword evidence="6" id="KW-1185">Reference proteome</keyword>
<reference evidence="6" key="2">
    <citation type="submission" date="2015-01" db="EMBL/GenBank/DDBJ databases">
        <title>Evolutionary Origins and Diversification of the Mycorrhizal Mutualists.</title>
        <authorList>
            <consortium name="DOE Joint Genome Institute"/>
            <consortium name="Mycorrhizal Genomics Consortium"/>
            <person name="Kohler A."/>
            <person name="Kuo A."/>
            <person name="Nagy L.G."/>
            <person name="Floudas D."/>
            <person name="Copeland A."/>
            <person name="Barry K.W."/>
            <person name="Cichocki N."/>
            <person name="Veneault-Fourrey C."/>
            <person name="LaButti K."/>
            <person name="Lindquist E.A."/>
            <person name="Lipzen A."/>
            <person name="Lundell T."/>
            <person name="Morin E."/>
            <person name="Murat C."/>
            <person name="Riley R."/>
            <person name="Ohm R."/>
            <person name="Sun H."/>
            <person name="Tunlid A."/>
            <person name="Henrissat B."/>
            <person name="Grigoriev I.V."/>
            <person name="Hibbett D.S."/>
            <person name="Martin F."/>
        </authorList>
    </citation>
    <scope>NUCLEOTIDE SEQUENCE [LARGE SCALE GENOMIC DNA]</scope>
    <source>
        <strain evidence="6">Foug A</strain>
    </source>
</reference>
<dbReference type="Gene3D" id="1.25.40.20">
    <property type="entry name" value="Ankyrin repeat-containing domain"/>
    <property type="match status" value="1"/>
</dbReference>
<dbReference type="PANTHER" id="PTHR24171:SF11">
    <property type="entry name" value="26S PROTEASOME NON-ATPASE REGULATORY SUBUNIT 10"/>
    <property type="match status" value="1"/>
</dbReference>
<dbReference type="PROSITE" id="PS50297">
    <property type="entry name" value="ANK_REP_REGION"/>
    <property type="match status" value="1"/>
</dbReference>
<dbReference type="InParanoid" id="A0A0C3D2C3"/>
<accession>A0A0C3D2C3</accession>
<dbReference type="OrthoDB" id="19174at2759"/>
<evidence type="ECO:0000256" key="2">
    <source>
        <dbReference type="ARBA" id="ARBA00023043"/>
    </source>
</evidence>
<dbReference type="Proteomes" id="UP000053989">
    <property type="component" value="Unassembled WGS sequence"/>
</dbReference>
<dbReference type="HOGENOM" id="CLU_078327_1_0_1"/>
<keyword evidence="1" id="KW-0677">Repeat</keyword>
<evidence type="ECO:0000256" key="4">
    <source>
        <dbReference type="SAM" id="MobiDB-lite"/>
    </source>
</evidence>
<dbReference type="STRING" id="1036808.A0A0C3D2C3"/>